<dbReference type="NCBIfam" id="NF033516">
    <property type="entry name" value="transpos_IS3"/>
    <property type="match status" value="1"/>
</dbReference>
<dbReference type="SUPFAM" id="SSF53098">
    <property type="entry name" value="Ribonuclease H-like"/>
    <property type="match status" value="1"/>
</dbReference>
<dbReference type="InterPro" id="IPR048020">
    <property type="entry name" value="Transpos_IS3"/>
</dbReference>
<dbReference type="GO" id="GO:0003676">
    <property type="term" value="F:nucleic acid binding"/>
    <property type="evidence" value="ECO:0007669"/>
    <property type="project" value="InterPro"/>
</dbReference>
<reference evidence="3" key="1">
    <citation type="submission" date="2023-03" db="EMBL/GenBank/DDBJ databases">
        <authorList>
            <person name="Shen W."/>
            <person name="Cai J."/>
        </authorList>
    </citation>
    <scope>NUCLEOTIDE SEQUENCE</scope>
    <source>
        <strain evidence="3">P33-2</strain>
    </source>
</reference>
<dbReference type="PANTHER" id="PTHR46889">
    <property type="entry name" value="TRANSPOSASE INSF FOR INSERTION SEQUENCE IS3B-RELATED"/>
    <property type="match status" value="1"/>
</dbReference>
<dbReference type="Pfam" id="PF00665">
    <property type="entry name" value="rve"/>
    <property type="match status" value="1"/>
</dbReference>
<dbReference type="Proteomes" id="UP001260773">
    <property type="component" value="Unassembled WGS sequence"/>
</dbReference>
<dbReference type="Gene3D" id="3.30.420.10">
    <property type="entry name" value="Ribonuclease H-like superfamily/Ribonuclease H"/>
    <property type="match status" value="1"/>
</dbReference>
<evidence type="ECO:0000256" key="1">
    <source>
        <dbReference type="ARBA" id="ARBA00002286"/>
    </source>
</evidence>
<dbReference type="AlphaFoldDB" id="A0AAW8RZ86"/>
<evidence type="ECO:0000313" key="4">
    <source>
        <dbReference type="Proteomes" id="UP001260773"/>
    </source>
</evidence>
<evidence type="ECO:0000313" key="3">
    <source>
        <dbReference type="EMBL" id="MDT2405218.1"/>
    </source>
</evidence>
<sequence length="288" mass="34229">MKELHEEKGYAILPMCKIMNVTRSAYLRWIKHPYSERTLENMSLAKVIRDIHDELPEKGYRSINDILNREHDIHVNDKRVLRICRHEGIQSTIKHSANSITKRADQPYHTAENILDREFSAESPNQKWLTDVTEFKYYEGPEIHKVYLSAILDLYDRRIVAYVISDTNDLNLAFDTFDQAIETEPEVHPLFHSDRGFQYTHQNFYKRIVEAGMTQSMSRVGKCIDNGPMEGFWGMIKREKYYSKKFTSRTELVAMIENYMDYYNNGRYQRKLQVLTPMEYHNLYYRAA</sequence>
<feature type="domain" description="Integrase catalytic" evidence="2">
    <location>
        <begin position="120"/>
        <end position="285"/>
    </location>
</feature>
<comment type="function">
    <text evidence="1">Involved in the transposition of the insertion sequence.</text>
</comment>
<organism evidence="3 4">
    <name type="scientific">Enterococcus avium</name>
    <name type="common">Streptococcus avium</name>
    <dbReference type="NCBI Taxonomy" id="33945"/>
    <lineage>
        <taxon>Bacteria</taxon>
        <taxon>Bacillati</taxon>
        <taxon>Bacillota</taxon>
        <taxon>Bacilli</taxon>
        <taxon>Lactobacillales</taxon>
        <taxon>Enterococcaceae</taxon>
        <taxon>Enterococcus</taxon>
    </lineage>
</organism>
<proteinExistence type="predicted"/>
<dbReference type="EMBL" id="JARPWH010000222">
    <property type="protein sequence ID" value="MDT2405218.1"/>
    <property type="molecule type" value="Genomic_DNA"/>
</dbReference>
<protein>
    <submittedName>
        <fullName evidence="3">IS3 family transposase</fullName>
    </submittedName>
</protein>
<comment type="caution">
    <text evidence="3">The sequence shown here is derived from an EMBL/GenBank/DDBJ whole genome shotgun (WGS) entry which is preliminary data.</text>
</comment>
<dbReference type="GO" id="GO:0015074">
    <property type="term" value="P:DNA integration"/>
    <property type="evidence" value="ECO:0007669"/>
    <property type="project" value="InterPro"/>
</dbReference>
<dbReference type="InterPro" id="IPR036397">
    <property type="entry name" value="RNaseH_sf"/>
</dbReference>
<dbReference type="Pfam" id="PF13276">
    <property type="entry name" value="HTH_21"/>
    <property type="match status" value="1"/>
</dbReference>
<dbReference type="PANTHER" id="PTHR46889:SF5">
    <property type="entry name" value="INTEGRASE PROTEIN"/>
    <property type="match status" value="1"/>
</dbReference>
<name>A0AAW8RZ86_ENTAV</name>
<gene>
    <name evidence="3" type="ORF">P7D43_22935</name>
</gene>
<evidence type="ECO:0000259" key="2">
    <source>
        <dbReference type="PROSITE" id="PS50994"/>
    </source>
</evidence>
<dbReference type="PROSITE" id="PS50994">
    <property type="entry name" value="INTEGRASE"/>
    <property type="match status" value="1"/>
</dbReference>
<dbReference type="Pfam" id="PF13333">
    <property type="entry name" value="rve_2"/>
    <property type="match status" value="1"/>
</dbReference>
<accession>A0AAW8RZ86</accession>
<dbReference type="InterPro" id="IPR025948">
    <property type="entry name" value="HTH-like_dom"/>
</dbReference>
<dbReference type="RefSeq" id="WP_270786088.1">
    <property type="nucleotide sequence ID" value="NZ_JAQCOW010000015.1"/>
</dbReference>
<dbReference type="InterPro" id="IPR012337">
    <property type="entry name" value="RNaseH-like_sf"/>
</dbReference>
<dbReference type="InterPro" id="IPR050900">
    <property type="entry name" value="Transposase_IS3/IS150/IS904"/>
</dbReference>
<dbReference type="InterPro" id="IPR001584">
    <property type="entry name" value="Integrase_cat-core"/>
</dbReference>